<feature type="non-terminal residue" evidence="3">
    <location>
        <position position="1"/>
    </location>
</feature>
<evidence type="ECO:0000256" key="1">
    <source>
        <dbReference type="SAM" id="MobiDB-lite"/>
    </source>
</evidence>
<dbReference type="AlphaFoldDB" id="A0A815TT11"/>
<organism evidence="3 4">
    <name type="scientific">Rotaria sordida</name>
    <dbReference type="NCBI Taxonomy" id="392033"/>
    <lineage>
        <taxon>Eukaryota</taxon>
        <taxon>Metazoa</taxon>
        <taxon>Spiralia</taxon>
        <taxon>Gnathifera</taxon>
        <taxon>Rotifera</taxon>
        <taxon>Eurotatoria</taxon>
        <taxon>Bdelloidea</taxon>
        <taxon>Philodinida</taxon>
        <taxon>Philodinidae</taxon>
        <taxon>Rotaria</taxon>
    </lineage>
</organism>
<evidence type="ECO:0000313" key="4">
    <source>
        <dbReference type="Proteomes" id="UP000663864"/>
    </source>
</evidence>
<evidence type="ECO:0000313" key="3">
    <source>
        <dbReference type="EMBL" id="CAF1509172.1"/>
    </source>
</evidence>
<protein>
    <recommendedName>
        <fullName evidence="2">Nuclear mitotic apparatus protein 1 N-terminal hook domain-containing protein</fullName>
    </recommendedName>
</protein>
<accession>A0A815TT11</accession>
<dbReference type="Pfam" id="PF21670">
    <property type="entry name" value="HOOK_N_NuMA"/>
    <property type="match status" value="1"/>
</dbReference>
<name>A0A815TT11_9BILA</name>
<dbReference type="Proteomes" id="UP000663864">
    <property type="component" value="Unassembled WGS sequence"/>
</dbReference>
<sequence length="231" mass="25609">MEISVEENTILFGVTGEKDTIKNLHQLADGIWFMKVINIIKTKTDGSPQLIVDGTDIEKRFEIILNYIKNYCTSSTSWSSTNWRKPANKDILKIALILIFLGLGNREIYFHMHQMDKTLLLRLHQLRESCDVKSTGNTSIFDIEKLFPTRPHGPASASGTTTEKRAHTKGAGSGAKKDDSLRGAASVIDATAGGSLPASTIIKKMAMVAKHNRNRFCHTCIQKIIPGQDPK</sequence>
<reference evidence="3" key="1">
    <citation type="submission" date="2021-02" db="EMBL/GenBank/DDBJ databases">
        <authorList>
            <person name="Nowell W R."/>
        </authorList>
    </citation>
    <scope>NUCLEOTIDE SEQUENCE</scope>
</reference>
<comment type="caution">
    <text evidence="3">The sequence shown here is derived from an EMBL/GenBank/DDBJ whole genome shotgun (WGS) entry which is preliminary data.</text>
</comment>
<dbReference type="EMBL" id="CAJNOT010007624">
    <property type="protein sequence ID" value="CAF1509172.1"/>
    <property type="molecule type" value="Genomic_DNA"/>
</dbReference>
<dbReference type="InterPro" id="IPR048724">
    <property type="entry name" value="NuMA_N_HOOK"/>
</dbReference>
<feature type="domain" description="Nuclear mitotic apparatus protein 1 N-terminal hook" evidence="2">
    <location>
        <begin position="18"/>
        <end position="123"/>
    </location>
</feature>
<evidence type="ECO:0000259" key="2">
    <source>
        <dbReference type="Pfam" id="PF21670"/>
    </source>
</evidence>
<feature type="region of interest" description="Disordered" evidence="1">
    <location>
        <begin position="151"/>
        <end position="179"/>
    </location>
</feature>
<proteinExistence type="predicted"/>
<gene>
    <name evidence="3" type="ORF">ZHD862_LOCUS37832</name>
</gene>